<protein>
    <submittedName>
        <fullName evidence="2">DUF599 domain-containing protein</fullName>
    </submittedName>
</protein>
<dbReference type="Proteomes" id="UP001596492">
    <property type="component" value="Unassembled WGS sequence"/>
</dbReference>
<proteinExistence type="predicted"/>
<gene>
    <name evidence="2" type="ORF">ACFQS8_03680</name>
</gene>
<accession>A0ABW2IHW3</accession>
<keyword evidence="1" id="KW-1133">Transmembrane helix</keyword>
<evidence type="ECO:0000313" key="3">
    <source>
        <dbReference type="Proteomes" id="UP001596492"/>
    </source>
</evidence>
<name>A0ABW2IHW3_9PROT</name>
<feature type="transmembrane region" description="Helical" evidence="1">
    <location>
        <begin position="70"/>
        <end position="89"/>
    </location>
</feature>
<keyword evidence="1" id="KW-0812">Transmembrane</keyword>
<dbReference type="Pfam" id="PF04654">
    <property type="entry name" value="DUF599"/>
    <property type="match status" value="1"/>
</dbReference>
<dbReference type="EMBL" id="JBHTBR010000002">
    <property type="protein sequence ID" value="MFC7290706.1"/>
    <property type="molecule type" value="Genomic_DNA"/>
</dbReference>
<keyword evidence="3" id="KW-1185">Reference proteome</keyword>
<dbReference type="InterPro" id="IPR006747">
    <property type="entry name" value="DUF599"/>
</dbReference>
<keyword evidence="1" id="KW-0472">Membrane</keyword>
<comment type="caution">
    <text evidence="2">The sequence shown here is derived from an EMBL/GenBank/DDBJ whole genome shotgun (WGS) entry which is preliminary data.</text>
</comment>
<dbReference type="PANTHER" id="PTHR31881">
    <property type="match status" value="1"/>
</dbReference>
<dbReference type="PANTHER" id="PTHR31881:SF6">
    <property type="entry name" value="OS09G0494600 PROTEIN"/>
    <property type="match status" value="1"/>
</dbReference>
<evidence type="ECO:0000256" key="1">
    <source>
        <dbReference type="SAM" id="Phobius"/>
    </source>
</evidence>
<feature type="transmembrane region" description="Helical" evidence="1">
    <location>
        <begin position="184"/>
        <end position="206"/>
    </location>
</feature>
<feature type="transmembrane region" description="Helical" evidence="1">
    <location>
        <begin position="110"/>
        <end position="126"/>
    </location>
</feature>
<organism evidence="2 3">
    <name type="scientific">Hirschia litorea</name>
    <dbReference type="NCBI Taxonomy" id="1199156"/>
    <lineage>
        <taxon>Bacteria</taxon>
        <taxon>Pseudomonadati</taxon>
        <taxon>Pseudomonadota</taxon>
        <taxon>Alphaproteobacteria</taxon>
        <taxon>Hyphomonadales</taxon>
        <taxon>Hyphomonadaceae</taxon>
        <taxon>Hirschia</taxon>
    </lineage>
</organism>
<sequence length="229" mass="26180">MSIYDGAALVWFLLVWRVFAWLTDHSKWKTETLSFAMHEERRRWMRIMAEREVRILDGNIISGLQQSTSFFASTSLLAIGGGFGLLTAAEDFHVALEQSILHISPTPEMFYLKIIVLMCMYAYAFFKFGWSYRLFNYCAVMMAATPELGQPKSIENAEAAGDMNIEASKQFNYGLRSFFMAMPVLAWFVSPLAFAISATLVVLALAHRQFFSEPRRIARRLLDINVNLD</sequence>
<reference evidence="3" key="1">
    <citation type="journal article" date="2019" name="Int. J. Syst. Evol. Microbiol.">
        <title>The Global Catalogue of Microorganisms (GCM) 10K type strain sequencing project: providing services to taxonomists for standard genome sequencing and annotation.</title>
        <authorList>
            <consortium name="The Broad Institute Genomics Platform"/>
            <consortium name="The Broad Institute Genome Sequencing Center for Infectious Disease"/>
            <person name="Wu L."/>
            <person name="Ma J."/>
        </authorList>
    </citation>
    <scope>NUCLEOTIDE SEQUENCE [LARGE SCALE GENOMIC DNA]</scope>
    <source>
        <strain evidence="3">CCUG 51308</strain>
    </source>
</reference>
<evidence type="ECO:0000313" key="2">
    <source>
        <dbReference type="EMBL" id="MFC7290706.1"/>
    </source>
</evidence>